<reference evidence="2 3" key="1">
    <citation type="submission" date="2012-08" db="EMBL/GenBank/DDBJ databases">
        <title>Oryza genome evolution.</title>
        <authorList>
            <person name="Wing R.A."/>
        </authorList>
    </citation>
    <scope>NUCLEOTIDE SEQUENCE</scope>
</reference>
<dbReference type="EnsemblPlants" id="LPERR04G06040.1">
    <property type="protein sequence ID" value="LPERR04G06040.1"/>
    <property type="gene ID" value="LPERR04G06040"/>
</dbReference>
<dbReference type="PANTHER" id="PTHR34998:SF9">
    <property type="entry name" value="OS04G0357400 PROTEIN"/>
    <property type="match status" value="1"/>
</dbReference>
<sequence length="97" mass="9956">MDFRRGVYVSLLLLAVAAVFALAGAVAAGHRDAKPGIAGAAAAAVKEEGPVVHRRVLRTNIENSVLNANRPACVSSCPANGGSYTGRGCSSAYQCRQ</sequence>
<organism evidence="2 3">
    <name type="scientific">Leersia perrieri</name>
    <dbReference type="NCBI Taxonomy" id="77586"/>
    <lineage>
        <taxon>Eukaryota</taxon>
        <taxon>Viridiplantae</taxon>
        <taxon>Streptophyta</taxon>
        <taxon>Embryophyta</taxon>
        <taxon>Tracheophyta</taxon>
        <taxon>Spermatophyta</taxon>
        <taxon>Magnoliopsida</taxon>
        <taxon>Liliopsida</taxon>
        <taxon>Poales</taxon>
        <taxon>Poaceae</taxon>
        <taxon>BOP clade</taxon>
        <taxon>Oryzoideae</taxon>
        <taxon>Oryzeae</taxon>
        <taxon>Oryzinae</taxon>
        <taxon>Leersia</taxon>
    </lineage>
</organism>
<reference evidence="3" key="2">
    <citation type="submission" date="2013-12" db="EMBL/GenBank/DDBJ databases">
        <authorList>
            <person name="Yu Y."/>
            <person name="Lee S."/>
            <person name="de Baynast K."/>
            <person name="Wissotski M."/>
            <person name="Liu L."/>
            <person name="Talag J."/>
            <person name="Goicoechea J."/>
            <person name="Angelova A."/>
            <person name="Jetty R."/>
            <person name="Kudrna D."/>
            <person name="Golser W."/>
            <person name="Rivera L."/>
            <person name="Zhang J."/>
            <person name="Wing R."/>
        </authorList>
    </citation>
    <scope>NUCLEOTIDE SEQUENCE</scope>
</reference>
<name>A0A0D9W3T8_9ORYZ</name>
<reference evidence="2" key="3">
    <citation type="submission" date="2015-04" db="UniProtKB">
        <authorList>
            <consortium name="EnsemblPlants"/>
        </authorList>
    </citation>
    <scope>IDENTIFICATION</scope>
</reference>
<dbReference type="Proteomes" id="UP000032180">
    <property type="component" value="Chromosome 4"/>
</dbReference>
<dbReference type="PANTHER" id="PTHR34998">
    <property type="entry name" value="OS04G0357400 PROTEIN-RELATED"/>
    <property type="match status" value="1"/>
</dbReference>
<dbReference type="AlphaFoldDB" id="A0A0D9W3T8"/>
<evidence type="ECO:0000313" key="3">
    <source>
        <dbReference type="Proteomes" id="UP000032180"/>
    </source>
</evidence>
<feature type="chain" id="PRO_5002348182" evidence="1">
    <location>
        <begin position="28"/>
        <end position="97"/>
    </location>
</feature>
<protein>
    <submittedName>
        <fullName evidence="2">Uncharacterized protein</fullName>
    </submittedName>
</protein>
<dbReference type="Gramene" id="LPERR04G06040.1">
    <property type="protein sequence ID" value="LPERR04G06040.1"/>
    <property type="gene ID" value="LPERR04G06040"/>
</dbReference>
<dbReference type="eggNOG" id="ENOG502R4A0">
    <property type="taxonomic scope" value="Eukaryota"/>
</dbReference>
<evidence type="ECO:0000256" key="1">
    <source>
        <dbReference type="SAM" id="SignalP"/>
    </source>
</evidence>
<feature type="signal peptide" evidence="1">
    <location>
        <begin position="1"/>
        <end position="27"/>
    </location>
</feature>
<keyword evidence="3" id="KW-1185">Reference proteome</keyword>
<keyword evidence="1" id="KW-0732">Signal</keyword>
<proteinExistence type="predicted"/>
<dbReference type="HOGENOM" id="CLU_137621_0_1_1"/>
<accession>A0A0D9W3T8</accession>
<evidence type="ECO:0000313" key="2">
    <source>
        <dbReference type="EnsemblPlants" id="LPERR04G06040.1"/>
    </source>
</evidence>